<dbReference type="Pfam" id="PF00593">
    <property type="entry name" value="TonB_dep_Rec_b-barrel"/>
    <property type="match status" value="1"/>
</dbReference>
<dbReference type="GO" id="GO:0015344">
    <property type="term" value="F:siderophore uptake transmembrane transporter activity"/>
    <property type="evidence" value="ECO:0007669"/>
    <property type="project" value="TreeGrafter"/>
</dbReference>
<dbReference type="Proteomes" id="UP000215559">
    <property type="component" value="Unassembled WGS sequence"/>
</dbReference>
<dbReference type="SUPFAM" id="SSF56935">
    <property type="entry name" value="Porins"/>
    <property type="match status" value="1"/>
</dbReference>
<dbReference type="InterPro" id="IPR039426">
    <property type="entry name" value="TonB-dep_rcpt-like"/>
</dbReference>
<keyword evidence="3 10" id="KW-1134">Transmembrane beta strand</keyword>
<evidence type="ECO:0000256" key="1">
    <source>
        <dbReference type="ARBA" id="ARBA00004571"/>
    </source>
</evidence>
<comment type="caution">
    <text evidence="12">The sequence shown here is derived from an EMBL/GenBank/DDBJ whole genome shotgun (WGS) entry which is preliminary data.</text>
</comment>
<dbReference type="Gene3D" id="2.40.170.20">
    <property type="entry name" value="TonB-dependent receptor, beta-barrel domain"/>
    <property type="match status" value="1"/>
</dbReference>
<sequence length="410" mass="45202">MSDGHLDNSQYNGNDISLRAGYDMSPAFGLDFTGKYFTGIKHEPKKATDTVSATGWNQYNRGGLDLTATGNTPLVKGFLKLYRTFGEHQFDPTDGWHSQDHTDGALLHLHRRFEFGNLSQLGFELKNLAATRIKSDTDKPSWGRKEGAVFLQTEQTLGLVTANAGARLNWDEVSGTSFCPKAGVVFHFLKKTNLRASVNKGFRSPSMNYTFVFPPANQDLKPEISWNYEMGINQQIIPGLNIDVAGFIFQGENLIETGTNPEPPPLYQFQNKGSFSFKGIETGIIARLKPLHSRLSYSWLDPGVHTSGRPGSKLDITIGVDLSGLNTDISFQHISDYYAEDNSKSPIPSYSVVNGRVGYSRAGSGFFLSVDNILRADYDVFTDLPGNAAGLYKMPGRSFTVGVEVDLKQP</sequence>
<protein>
    <recommendedName>
        <fullName evidence="11">TonB-dependent receptor-like beta-barrel domain-containing protein</fullName>
    </recommendedName>
</protein>
<comment type="subcellular location">
    <subcellularLocation>
        <location evidence="1 10">Cell outer membrane</location>
        <topology evidence="1 10">Multi-pass membrane protein</topology>
    </subcellularLocation>
</comment>
<dbReference type="InterPro" id="IPR000531">
    <property type="entry name" value="Beta-barrel_TonB"/>
</dbReference>
<evidence type="ECO:0000256" key="9">
    <source>
        <dbReference type="ARBA" id="ARBA00023237"/>
    </source>
</evidence>
<evidence type="ECO:0000259" key="11">
    <source>
        <dbReference type="Pfam" id="PF00593"/>
    </source>
</evidence>
<evidence type="ECO:0000256" key="2">
    <source>
        <dbReference type="ARBA" id="ARBA00022448"/>
    </source>
</evidence>
<dbReference type="PANTHER" id="PTHR30069">
    <property type="entry name" value="TONB-DEPENDENT OUTER MEMBRANE RECEPTOR"/>
    <property type="match status" value="1"/>
</dbReference>
<evidence type="ECO:0000256" key="4">
    <source>
        <dbReference type="ARBA" id="ARBA00022692"/>
    </source>
</evidence>
<evidence type="ECO:0000256" key="10">
    <source>
        <dbReference type="PROSITE-ProRule" id="PRU01360"/>
    </source>
</evidence>
<keyword evidence="4 10" id="KW-0812">Transmembrane</keyword>
<evidence type="ECO:0000256" key="6">
    <source>
        <dbReference type="ARBA" id="ARBA00023077"/>
    </source>
</evidence>
<gene>
    <name evidence="12" type="ORF">CH330_03950</name>
</gene>
<dbReference type="GO" id="GO:0009279">
    <property type="term" value="C:cell outer membrane"/>
    <property type="evidence" value="ECO:0007669"/>
    <property type="project" value="UniProtKB-SubCell"/>
</dbReference>
<dbReference type="PANTHER" id="PTHR30069:SF29">
    <property type="entry name" value="HEMOGLOBIN AND HEMOGLOBIN-HAPTOGLOBIN-BINDING PROTEIN 1-RELATED"/>
    <property type="match status" value="1"/>
</dbReference>
<keyword evidence="9 10" id="KW-0998">Cell outer membrane</keyword>
<keyword evidence="8" id="KW-0675">Receptor</keyword>
<evidence type="ECO:0000256" key="7">
    <source>
        <dbReference type="ARBA" id="ARBA00023136"/>
    </source>
</evidence>
<evidence type="ECO:0000313" key="12">
    <source>
        <dbReference type="EMBL" id="OYD16007.1"/>
    </source>
</evidence>
<evidence type="ECO:0000256" key="8">
    <source>
        <dbReference type="ARBA" id="ARBA00023170"/>
    </source>
</evidence>
<dbReference type="AlphaFoldDB" id="A0A235BW67"/>
<keyword evidence="5" id="KW-0732">Signal</keyword>
<dbReference type="GO" id="GO:0044718">
    <property type="term" value="P:siderophore transmembrane transport"/>
    <property type="evidence" value="ECO:0007669"/>
    <property type="project" value="TreeGrafter"/>
</dbReference>
<dbReference type="EMBL" id="NOZP01000076">
    <property type="protein sequence ID" value="OYD16007.1"/>
    <property type="molecule type" value="Genomic_DNA"/>
</dbReference>
<feature type="domain" description="TonB-dependent receptor-like beta-barrel" evidence="11">
    <location>
        <begin position="8"/>
        <end position="373"/>
    </location>
</feature>
<keyword evidence="6" id="KW-0798">TonB box</keyword>
<reference evidence="12 13" key="1">
    <citation type="submission" date="2017-07" db="EMBL/GenBank/DDBJ databases">
        <title>Recovery of genomes from metagenomes via a dereplication, aggregation, and scoring strategy.</title>
        <authorList>
            <person name="Sieber C.M."/>
            <person name="Probst A.J."/>
            <person name="Sharrar A."/>
            <person name="Thomas B.C."/>
            <person name="Hess M."/>
            <person name="Tringe S.G."/>
            <person name="Banfield J.F."/>
        </authorList>
    </citation>
    <scope>NUCLEOTIDE SEQUENCE [LARGE SCALE GENOMIC DNA]</scope>
    <source>
        <strain evidence="12">JGI_Cruoil_03_51_56</strain>
    </source>
</reference>
<accession>A0A235BW67</accession>
<organism evidence="12 13">
    <name type="scientific">candidate division WOR-3 bacterium JGI_Cruoil_03_51_56</name>
    <dbReference type="NCBI Taxonomy" id="1973747"/>
    <lineage>
        <taxon>Bacteria</taxon>
        <taxon>Bacteria division WOR-3</taxon>
    </lineage>
</organism>
<evidence type="ECO:0000256" key="5">
    <source>
        <dbReference type="ARBA" id="ARBA00022729"/>
    </source>
</evidence>
<proteinExistence type="inferred from homology"/>
<evidence type="ECO:0000256" key="3">
    <source>
        <dbReference type="ARBA" id="ARBA00022452"/>
    </source>
</evidence>
<keyword evidence="7 10" id="KW-0472">Membrane</keyword>
<keyword evidence="2 10" id="KW-0813">Transport</keyword>
<name>A0A235BW67_UNCW3</name>
<evidence type="ECO:0000313" key="13">
    <source>
        <dbReference type="Proteomes" id="UP000215559"/>
    </source>
</evidence>
<comment type="similarity">
    <text evidence="10">Belongs to the TonB-dependent receptor family.</text>
</comment>
<dbReference type="PROSITE" id="PS52016">
    <property type="entry name" value="TONB_DEPENDENT_REC_3"/>
    <property type="match status" value="1"/>
</dbReference>
<dbReference type="InterPro" id="IPR036942">
    <property type="entry name" value="Beta-barrel_TonB_sf"/>
</dbReference>